<dbReference type="Pfam" id="PF20603">
    <property type="entry name" value="Bact_hydrolase"/>
    <property type="match status" value="1"/>
</dbReference>
<gene>
    <name evidence="1" type="ORF">CEE37_04335</name>
</gene>
<reference evidence="1 2" key="1">
    <citation type="submission" date="2017-06" db="EMBL/GenBank/DDBJ databases">
        <title>Novel microbial phyla capable of carbon fixation and sulfur reduction in deep-sea sediments.</title>
        <authorList>
            <person name="Huang J."/>
            <person name="Baker B."/>
            <person name="Wang Y."/>
        </authorList>
    </citation>
    <scope>NUCLEOTIDE SEQUENCE [LARGE SCALE GENOMIC DNA]</scope>
    <source>
        <strain evidence="1">B3_LCP</strain>
    </source>
</reference>
<evidence type="ECO:0000313" key="2">
    <source>
        <dbReference type="Proteomes" id="UP000319619"/>
    </source>
</evidence>
<dbReference type="AlphaFoldDB" id="A0A532V3V9"/>
<comment type="caution">
    <text evidence="1">The sequence shown here is derived from an EMBL/GenBank/DDBJ whole genome shotgun (WGS) entry which is preliminary data.</text>
</comment>
<sequence length="160" mass="18791">MSNEKKCQCPAIEDENWHLQDLNWSGKYFYFAYLNHFFGIPLSIEKVKEKLFTEINQKEYTTVYPSMILHLPGLFQGRLLVEIEDPGQYDANVELFEEVRILTRVHRGPKKNLKRSVDEIKAFAQDRAHILPGKIYFWYATCQICAPESSLEKTVLFARI</sequence>
<evidence type="ECO:0000313" key="1">
    <source>
        <dbReference type="EMBL" id="TKJ41802.1"/>
    </source>
</evidence>
<dbReference type="InterPro" id="IPR046766">
    <property type="entry name" value="Bact_hydrolase"/>
</dbReference>
<proteinExistence type="predicted"/>
<accession>A0A532V3V9</accession>
<protein>
    <submittedName>
        <fullName evidence="1">Uncharacterized protein</fullName>
    </submittedName>
</protein>
<dbReference type="Proteomes" id="UP000319619">
    <property type="component" value="Unassembled WGS sequence"/>
</dbReference>
<organism evidence="1 2">
    <name type="scientific">candidate division LCP-89 bacterium B3_LCP</name>
    <dbReference type="NCBI Taxonomy" id="2012998"/>
    <lineage>
        <taxon>Bacteria</taxon>
        <taxon>Pseudomonadati</taxon>
        <taxon>Bacteria division LCP-89</taxon>
    </lineage>
</organism>
<dbReference type="EMBL" id="NJBN01000002">
    <property type="protein sequence ID" value="TKJ41802.1"/>
    <property type="molecule type" value="Genomic_DNA"/>
</dbReference>
<name>A0A532V3V9_UNCL8</name>